<organism evidence="4 5">
    <name type="scientific">Tritrichomonas foetus</name>
    <dbReference type="NCBI Taxonomy" id="1144522"/>
    <lineage>
        <taxon>Eukaryota</taxon>
        <taxon>Metamonada</taxon>
        <taxon>Parabasalia</taxon>
        <taxon>Tritrichomonadida</taxon>
        <taxon>Tritrichomonadidae</taxon>
        <taxon>Tritrichomonas</taxon>
    </lineage>
</organism>
<dbReference type="InterPro" id="IPR000182">
    <property type="entry name" value="GNAT_dom"/>
</dbReference>
<dbReference type="PANTHER" id="PTHR43420">
    <property type="entry name" value="ACETYLTRANSFERASE"/>
    <property type="match status" value="1"/>
</dbReference>
<dbReference type="SUPFAM" id="SSF55729">
    <property type="entry name" value="Acyl-CoA N-acyltransferases (Nat)"/>
    <property type="match status" value="1"/>
</dbReference>
<accession>A0A1J4J3F0</accession>
<feature type="domain" description="N-acetyltransferase" evidence="3">
    <location>
        <begin position="19"/>
        <end position="164"/>
    </location>
</feature>
<dbReference type="Pfam" id="PF00583">
    <property type="entry name" value="Acetyltransf_1"/>
    <property type="match status" value="1"/>
</dbReference>
<dbReference type="InterPro" id="IPR016181">
    <property type="entry name" value="Acyl_CoA_acyltransferase"/>
</dbReference>
<keyword evidence="4" id="KW-0645">Protease</keyword>
<name>A0A1J4J3F0_9EUKA</name>
<dbReference type="GO" id="GO:0016747">
    <property type="term" value="F:acyltransferase activity, transferring groups other than amino-acyl groups"/>
    <property type="evidence" value="ECO:0007669"/>
    <property type="project" value="InterPro"/>
</dbReference>
<sequence length="165" mass="19049">MMKKCIVPMGNKYTELGALATRIMKEHYLPFIPEKIVNEGVKSMFSHESLEKSEKDGMSYYFIKENENKDVGFLAVKTVGDELFLSKFYVDKDYRKSGFGRHAISFLEELAKNKNLKSIFCHCSKYNTGSLEAYRKLGFTQRGEYLDKVEGYQEVENVLVKPIVL</sequence>
<dbReference type="PROSITE" id="PS51186">
    <property type="entry name" value="GNAT"/>
    <property type="match status" value="1"/>
</dbReference>
<dbReference type="AlphaFoldDB" id="A0A1J4J3F0"/>
<dbReference type="EMBL" id="MLAK01001361">
    <property type="protein sequence ID" value="OHS93950.1"/>
    <property type="molecule type" value="Genomic_DNA"/>
</dbReference>
<proteinExistence type="predicted"/>
<evidence type="ECO:0000313" key="5">
    <source>
        <dbReference type="Proteomes" id="UP000179807"/>
    </source>
</evidence>
<dbReference type="GeneID" id="94847580"/>
<dbReference type="OrthoDB" id="41532at2759"/>
<comment type="caution">
    <text evidence="4">The sequence shown here is derived from an EMBL/GenBank/DDBJ whole genome shotgun (WGS) entry which is preliminary data.</text>
</comment>
<keyword evidence="5" id="KW-1185">Reference proteome</keyword>
<evidence type="ECO:0000256" key="2">
    <source>
        <dbReference type="ARBA" id="ARBA00023315"/>
    </source>
</evidence>
<dbReference type="InterPro" id="IPR050680">
    <property type="entry name" value="YpeA/RimI_acetyltransf"/>
</dbReference>
<reference evidence="4" key="1">
    <citation type="submission" date="2016-10" db="EMBL/GenBank/DDBJ databases">
        <authorList>
            <person name="Benchimol M."/>
            <person name="Almeida L.G."/>
            <person name="Vasconcelos A.T."/>
            <person name="Perreira-Neves A."/>
            <person name="Rosa I.A."/>
            <person name="Tasca T."/>
            <person name="Bogo M.R."/>
            <person name="de Souza W."/>
        </authorList>
    </citation>
    <scope>NUCLEOTIDE SEQUENCE [LARGE SCALE GENOMIC DNA]</scope>
    <source>
        <strain evidence="4">K</strain>
    </source>
</reference>
<gene>
    <name evidence="4" type="primary">paiA</name>
    <name evidence="4" type="ORF">TRFO_39860</name>
</gene>
<protein>
    <submittedName>
        <fullName evidence="4">Protease synthase and sporulation negative regulatory protein PAI 1</fullName>
    </submittedName>
</protein>
<dbReference type="Proteomes" id="UP000179807">
    <property type="component" value="Unassembled WGS sequence"/>
</dbReference>
<dbReference type="GO" id="GO:0008233">
    <property type="term" value="F:peptidase activity"/>
    <property type="evidence" value="ECO:0007669"/>
    <property type="project" value="UniProtKB-KW"/>
</dbReference>
<dbReference type="GO" id="GO:0006508">
    <property type="term" value="P:proteolysis"/>
    <property type="evidence" value="ECO:0007669"/>
    <property type="project" value="UniProtKB-KW"/>
</dbReference>
<evidence type="ECO:0000313" key="4">
    <source>
        <dbReference type="EMBL" id="OHS93950.1"/>
    </source>
</evidence>
<dbReference type="RefSeq" id="XP_068347087.1">
    <property type="nucleotide sequence ID" value="XM_068512876.1"/>
</dbReference>
<evidence type="ECO:0000256" key="1">
    <source>
        <dbReference type="ARBA" id="ARBA00022679"/>
    </source>
</evidence>
<dbReference type="Gene3D" id="3.40.630.30">
    <property type="match status" value="1"/>
</dbReference>
<dbReference type="CDD" id="cd04301">
    <property type="entry name" value="NAT_SF"/>
    <property type="match status" value="1"/>
</dbReference>
<dbReference type="VEuPathDB" id="TrichDB:TRFO_39860"/>
<keyword evidence="4" id="KW-0378">Hydrolase</keyword>
<evidence type="ECO:0000259" key="3">
    <source>
        <dbReference type="PROSITE" id="PS51186"/>
    </source>
</evidence>
<keyword evidence="2" id="KW-0012">Acyltransferase</keyword>
<keyword evidence="1" id="KW-0808">Transferase</keyword>